<evidence type="ECO:0000313" key="2">
    <source>
        <dbReference type="Proteomes" id="UP000639775"/>
    </source>
</evidence>
<reference evidence="1" key="1">
    <citation type="submission" date="2020-03" db="EMBL/GenBank/DDBJ databases">
        <title>Roseovarius gahaiensis sp. nov., isolated from Gahai Saline Lake, China.</title>
        <authorList>
            <person name="Sun X."/>
        </authorList>
    </citation>
    <scope>NUCLEOTIDE SEQUENCE</scope>
    <source>
        <strain evidence="1">GH877</strain>
    </source>
</reference>
<dbReference type="Gene3D" id="1.10.4080.10">
    <property type="entry name" value="ADP-ribosylation/Crystallin J1"/>
    <property type="match status" value="1"/>
</dbReference>
<dbReference type="AlphaFoldDB" id="A0A967BGK3"/>
<dbReference type="RefSeq" id="WP_167199673.1">
    <property type="nucleotide sequence ID" value="NZ_JAAORB010000046.1"/>
</dbReference>
<dbReference type="Proteomes" id="UP000639775">
    <property type="component" value="Unassembled WGS sequence"/>
</dbReference>
<organism evidence="1 2">
    <name type="scientific">Roseovarius gahaiensis</name>
    <dbReference type="NCBI Taxonomy" id="2716691"/>
    <lineage>
        <taxon>Bacteria</taxon>
        <taxon>Pseudomonadati</taxon>
        <taxon>Pseudomonadota</taxon>
        <taxon>Alphaproteobacteria</taxon>
        <taxon>Rhodobacterales</taxon>
        <taxon>Roseobacteraceae</taxon>
        <taxon>Roseovarius</taxon>
    </lineage>
</organism>
<proteinExistence type="predicted"/>
<name>A0A967BGK3_9RHOB</name>
<dbReference type="InterPro" id="IPR005502">
    <property type="entry name" value="Ribosyl_crysJ1"/>
</dbReference>
<comment type="caution">
    <text evidence="1">The sequence shown here is derived from an EMBL/GenBank/DDBJ whole genome shotgun (WGS) entry which is preliminary data.</text>
</comment>
<dbReference type="InterPro" id="IPR036705">
    <property type="entry name" value="Ribosyl_crysJ1_sf"/>
</dbReference>
<dbReference type="Pfam" id="PF03747">
    <property type="entry name" value="ADP_ribosyl_GH"/>
    <property type="match status" value="1"/>
</dbReference>
<dbReference type="EMBL" id="JAAORB010000046">
    <property type="protein sequence ID" value="NHQ75761.1"/>
    <property type="molecule type" value="Genomic_DNA"/>
</dbReference>
<accession>A0A967BGK3</accession>
<protein>
    <submittedName>
        <fullName evidence="1">Uncharacterized protein</fullName>
    </submittedName>
</protein>
<sequence length="232" mass="25984">MQWVGPQKRDTLFQGIASGDQYGGPTKMAQILYESIEAKKRLSVQDVTSRYLDWWKTDAFDTGPVFDAVFAKINEGPWRAAAAFQVHLELNGETAGCNPVHRIAPLALFRFVSFNALGSIARKEARITHWHEIAGDMSAVMAYLCWCLLEEQSWEDAKSMTAAMEPEAWDLIEQAKISKDGYAPNVMRTAIEFLDQPNSLERAFEFAGFGNYCPVIVGTLDALRNQQAPTKI</sequence>
<dbReference type="SUPFAM" id="SSF101478">
    <property type="entry name" value="ADP-ribosylglycohydrolase"/>
    <property type="match status" value="1"/>
</dbReference>
<evidence type="ECO:0000313" key="1">
    <source>
        <dbReference type="EMBL" id="NHQ75761.1"/>
    </source>
</evidence>
<keyword evidence="2" id="KW-1185">Reference proteome</keyword>
<gene>
    <name evidence="1" type="ORF">HAT86_15010</name>
</gene>